<feature type="compositionally biased region" description="Basic and acidic residues" evidence="1">
    <location>
        <begin position="22"/>
        <end position="40"/>
    </location>
</feature>
<dbReference type="VEuPathDB" id="CryptoDB:Cvel_28380"/>
<reference evidence="3" key="1">
    <citation type="submission" date="2014-11" db="EMBL/GenBank/DDBJ databases">
        <authorList>
            <person name="Otto D Thomas"/>
            <person name="Naeem Raeece"/>
        </authorList>
    </citation>
    <scope>NUCLEOTIDE SEQUENCE</scope>
</reference>
<dbReference type="EMBL" id="CDMZ01002942">
    <property type="protein sequence ID" value="CEM44510.1"/>
    <property type="molecule type" value="Genomic_DNA"/>
</dbReference>
<evidence type="ECO:0008006" key="4">
    <source>
        <dbReference type="Google" id="ProtNLM"/>
    </source>
</evidence>
<feature type="region of interest" description="Disordered" evidence="1">
    <location>
        <begin position="575"/>
        <end position="875"/>
    </location>
</feature>
<name>A0A0G4HJV0_9ALVE</name>
<feature type="compositionally biased region" description="Basic residues" evidence="1">
    <location>
        <begin position="503"/>
        <end position="525"/>
    </location>
</feature>
<feature type="transmembrane region" description="Helical" evidence="2">
    <location>
        <begin position="331"/>
        <end position="348"/>
    </location>
</feature>
<sequence>MRRSVSAEILGKEPCRLQAQGNERRTETGDGHTSDTEVQRGLRRGSTEVFLRNFTLLEEEEEESQQSQQTDEATGRAGPDQQADPIPSTDVLPVFILRANAATATAGHQGAWLTPGMRSAGPSTRRQLLGAPAPEFSSIVVGDTAVVRGGVRTAGGRKSRAVANSVRVAVREGSTWIFSSEGPAVLILREAAFGWAVSAVWHLLITVAEEIRERRRVERERRELETWIEEEGVSRGMSTWTTRSLLPRRNLSGGSFGGGSFSRLNVKGARRALVFVARAAMRDALWAGSLTGLWWGLELLEECGGKFALFGLEVVLPSCVMTAVQGLHRRFWVAVAAGVPGLHWLAGVPKTIKGDRRCPDFLTDSICHLLSALVGIGMLSMGTGGAVAGLLFSFVDALTDLTPWIAVWVSRFLKRLLCIGERGRVHSRGEEEEEEETGVIKHTPHRHQTPISLPPGAELPLRSNETVSSPLLHTHAPSASLRFLTPSLANAGRAVSSSSLLPHTHRHPHGVTPRPRPRPRLRRHISFSLFDSPRHTQRTPASAAPRHPTRSRWRVAAVEPTEWALEALGDAATAAVTAGDGETERGGATGATTFRRPRTKSSGLLSQRRKSGASVPDSATAAAATSSSVPLSRLDSRVLSDGTTQVIPSGGCPPAPPKEKEVTRRNRRDAQRRPSIVPPSGRQRGPRLPTLSVSFQDPRPESPPPPEAPADTHTCGESREQGPDLSAVVSVPPLVRSRRHPASATDTCMTSLSERKGGNLLTPSRFGSSAFPESCDDETAEDRKEKETRRTLMRLSGGSGGDSIGSLVPSLQQAAVYGDSGPSDDSSSVQEEGDRQDIQIVENRGVDVRRDRKGGDHQFLLDSDRGGRASSSWPKRDEAFYDGREEQEQILKPSDFWYTIDRLGL</sequence>
<protein>
    <recommendedName>
        <fullName evidence="4">Transmembrane protein</fullName>
    </recommendedName>
</protein>
<feature type="compositionally biased region" description="Low complexity" evidence="1">
    <location>
        <begin position="613"/>
        <end position="632"/>
    </location>
</feature>
<feature type="region of interest" description="Disordered" evidence="1">
    <location>
        <begin position="426"/>
        <end position="463"/>
    </location>
</feature>
<proteinExistence type="predicted"/>
<evidence type="ECO:0000256" key="1">
    <source>
        <dbReference type="SAM" id="MobiDB-lite"/>
    </source>
</evidence>
<feature type="transmembrane region" description="Helical" evidence="2">
    <location>
        <begin position="369"/>
        <end position="395"/>
    </location>
</feature>
<feature type="compositionally biased region" description="Basic and acidic residues" evidence="1">
    <location>
        <begin position="844"/>
        <end position="856"/>
    </location>
</feature>
<accession>A0A0G4HJV0</accession>
<feature type="compositionally biased region" description="Basic and acidic residues" evidence="1">
    <location>
        <begin position="657"/>
        <end position="672"/>
    </location>
</feature>
<feature type="region of interest" description="Disordered" evidence="1">
    <location>
        <begin position="1"/>
        <end position="87"/>
    </location>
</feature>
<feature type="region of interest" description="Disordered" evidence="1">
    <location>
        <begin position="494"/>
        <end position="553"/>
    </location>
</feature>
<feature type="compositionally biased region" description="Basic and acidic residues" evidence="1">
    <location>
        <begin position="781"/>
        <end position="790"/>
    </location>
</feature>
<dbReference type="AlphaFoldDB" id="A0A0G4HJV0"/>
<keyword evidence="2" id="KW-0812">Transmembrane</keyword>
<keyword evidence="2" id="KW-0472">Membrane</keyword>
<feature type="compositionally biased region" description="Low complexity" evidence="1">
    <location>
        <begin position="726"/>
        <end position="735"/>
    </location>
</feature>
<keyword evidence="2" id="KW-1133">Transmembrane helix</keyword>
<feature type="compositionally biased region" description="Low complexity" evidence="1">
    <location>
        <begin position="818"/>
        <end position="828"/>
    </location>
</feature>
<evidence type="ECO:0000256" key="2">
    <source>
        <dbReference type="SAM" id="Phobius"/>
    </source>
</evidence>
<gene>
    <name evidence="3" type="ORF">Cvel_28380</name>
</gene>
<evidence type="ECO:0000313" key="3">
    <source>
        <dbReference type="EMBL" id="CEM44510.1"/>
    </source>
</evidence>
<organism evidence="3">
    <name type="scientific">Chromera velia CCMP2878</name>
    <dbReference type="NCBI Taxonomy" id="1169474"/>
    <lineage>
        <taxon>Eukaryota</taxon>
        <taxon>Sar</taxon>
        <taxon>Alveolata</taxon>
        <taxon>Colpodellida</taxon>
        <taxon>Chromeraceae</taxon>
        <taxon>Chromera</taxon>
    </lineage>
</organism>